<evidence type="ECO:0000256" key="1">
    <source>
        <dbReference type="SAM" id="MobiDB-lite"/>
    </source>
</evidence>
<comment type="caution">
    <text evidence="2">The sequence shown here is derived from an EMBL/GenBank/DDBJ whole genome shotgun (WGS) entry which is preliminary data.</text>
</comment>
<proteinExistence type="predicted"/>
<keyword evidence="3" id="KW-1185">Reference proteome</keyword>
<gene>
    <name evidence="2" type="ORF">G4B88_000174</name>
</gene>
<organism evidence="2 3">
    <name type="scientific">Cannabis sativa</name>
    <name type="common">Hemp</name>
    <name type="synonym">Marijuana</name>
    <dbReference type="NCBI Taxonomy" id="3483"/>
    <lineage>
        <taxon>Eukaryota</taxon>
        <taxon>Viridiplantae</taxon>
        <taxon>Streptophyta</taxon>
        <taxon>Embryophyta</taxon>
        <taxon>Tracheophyta</taxon>
        <taxon>Spermatophyta</taxon>
        <taxon>Magnoliopsida</taxon>
        <taxon>eudicotyledons</taxon>
        <taxon>Gunneridae</taxon>
        <taxon>Pentapetalae</taxon>
        <taxon>rosids</taxon>
        <taxon>fabids</taxon>
        <taxon>Rosales</taxon>
        <taxon>Cannabaceae</taxon>
        <taxon>Cannabis</taxon>
    </lineage>
</organism>
<accession>A0A7J6GKL5</accession>
<evidence type="ECO:0000313" key="3">
    <source>
        <dbReference type="Proteomes" id="UP000583929"/>
    </source>
</evidence>
<feature type="compositionally biased region" description="Basic and acidic residues" evidence="1">
    <location>
        <begin position="56"/>
        <end position="71"/>
    </location>
</feature>
<dbReference type="AlphaFoldDB" id="A0A7J6GKL5"/>
<dbReference type="EMBL" id="JAATIQ010000097">
    <property type="protein sequence ID" value="KAF4383474.1"/>
    <property type="molecule type" value="Genomic_DNA"/>
</dbReference>
<evidence type="ECO:0000313" key="2">
    <source>
        <dbReference type="EMBL" id="KAF4383474.1"/>
    </source>
</evidence>
<name>A0A7J6GKL5_CANSA</name>
<feature type="region of interest" description="Disordered" evidence="1">
    <location>
        <begin position="52"/>
        <end position="73"/>
    </location>
</feature>
<protein>
    <submittedName>
        <fullName evidence="2">Uncharacterized protein</fullName>
    </submittedName>
</protein>
<sequence>MDSRQRLGGWRLNVLFHPWLRGPVTFSEFRTIIFLGFSYFIEEEKEENKIMNIDTNNEKQHSNNQRNKENQEATNDYAVKIMQIHSNIPDDEIPKLVLAYGEAKVIRIMKMEK</sequence>
<dbReference type="Proteomes" id="UP000583929">
    <property type="component" value="Unassembled WGS sequence"/>
</dbReference>
<reference evidence="2 3" key="1">
    <citation type="journal article" date="2020" name="bioRxiv">
        <title>Sequence and annotation of 42 cannabis genomes reveals extensive copy number variation in cannabinoid synthesis and pathogen resistance genes.</title>
        <authorList>
            <person name="Mckernan K.J."/>
            <person name="Helbert Y."/>
            <person name="Kane L.T."/>
            <person name="Ebling H."/>
            <person name="Zhang L."/>
            <person name="Liu B."/>
            <person name="Eaton Z."/>
            <person name="Mclaughlin S."/>
            <person name="Kingan S."/>
            <person name="Baybayan P."/>
            <person name="Concepcion G."/>
            <person name="Jordan M."/>
            <person name="Riva A."/>
            <person name="Barbazuk W."/>
            <person name="Harkins T."/>
        </authorList>
    </citation>
    <scope>NUCLEOTIDE SEQUENCE [LARGE SCALE GENOMIC DNA]</scope>
    <source>
        <strain evidence="3">cv. Jamaican Lion 4</strain>
        <tissue evidence="2">Leaf</tissue>
    </source>
</reference>